<evidence type="ECO:0000256" key="6">
    <source>
        <dbReference type="HAMAP-Rule" id="MF_01974"/>
    </source>
</evidence>
<feature type="binding site" evidence="6">
    <location>
        <position position="196"/>
    </location>
    <ligand>
        <name>substrate</name>
    </ligand>
</feature>
<evidence type="ECO:0000256" key="7">
    <source>
        <dbReference type="RuleBase" id="RU003653"/>
    </source>
</evidence>
<dbReference type="AlphaFoldDB" id="A0A2M6W6M3"/>
<comment type="cofactor">
    <cofactor evidence="6">
        <name>Co(2+)</name>
        <dbReference type="ChEBI" id="CHEBI:48828"/>
    </cofactor>
    <cofactor evidence="6">
        <name>Zn(2+)</name>
        <dbReference type="ChEBI" id="CHEBI:29105"/>
    </cofactor>
    <cofactor evidence="6">
        <name>Mn(2+)</name>
        <dbReference type="ChEBI" id="CHEBI:29035"/>
    </cofactor>
    <cofactor evidence="6">
        <name>Fe(2+)</name>
        <dbReference type="ChEBI" id="CHEBI:29033"/>
    </cofactor>
    <text evidence="6">Binds 2 divalent metal cations per subunit. Has a high-affinity and a low affinity metal-binding site. The true nature of the physiological cofactor is under debate. The enzyme is active with cobalt, zinc, manganese or divalent iron ions. Most likely, methionine aminopeptidases function as mononuclear Fe(2+)-metalloproteases under physiological conditions, and the catalytically relevant metal-binding site has been assigned to the histidine-containing high-affinity site.</text>
</comment>
<evidence type="ECO:0000256" key="3">
    <source>
        <dbReference type="ARBA" id="ARBA00022670"/>
    </source>
</evidence>
<feature type="binding site" evidence="6">
    <location>
        <position position="254"/>
    </location>
    <ligand>
        <name>a divalent metal cation</name>
        <dbReference type="ChEBI" id="CHEBI:60240"/>
        <label>1</label>
    </ligand>
</feature>
<dbReference type="NCBIfam" id="TIGR00500">
    <property type="entry name" value="met_pdase_I"/>
    <property type="match status" value="1"/>
</dbReference>
<accession>A0A2M6W6M3</accession>
<dbReference type="Gene3D" id="3.90.230.10">
    <property type="entry name" value="Creatinase/methionine aminopeptidase superfamily"/>
    <property type="match status" value="1"/>
</dbReference>
<dbReference type="PANTHER" id="PTHR43330">
    <property type="entry name" value="METHIONINE AMINOPEPTIDASE"/>
    <property type="match status" value="1"/>
</dbReference>
<dbReference type="CDD" id="cd01086">
    <property type="entry name" value="MetAP1"/>
    <property type="match status" value="1"/>
</dbReference>
<protein>
    <recommendedName>
        <fullName evidence="6 7">Methionine aminopeptidase</fullName>
        <shortName evidence="6">MAP</shortName>
        <shortName evidence="6">MetAP</shortName>
        <ecNumber evidence="6 7">3.4.11.18</ecNumber>
    </recommendedName>
    <alternativeName>
        <fullName evidence="6">Peptidase M</fullName>
    </alternativeName>
</protein>
<dbReference type="GO" id="GO:0070006">
    <property type="term" value="F:metalloaminopeptidase activity"/>
    <property type="evidence" value="ECO:0007669"/>
    <property type="project" value="UniProtKB-UniRule"/>
</dbReference>
<evidence type="ECO:0000256" key="4">
    <source>
        <dbReference type="ARBA" id="ARBA00022723"/>
    </source>
</evidence>
<comment type="caution">
    <text evidence="9">The sequence shown here is derived from an EMBL/GenBank/DDBJ whole genome shotgun (WGS) entry which is preliminary data.</text>
</comment>
<dbReference type="InterPro" id="IPR000994">
    <property type="entry name" value="Pept_M24"/>
</dbReference>
<feature type="binding site" evidence="6">
    <location>
        <position position="189"/>
    </location>
    <ligand>
        <name>a divalent metal cation</name>
        <dbReference type="ChEBI" id="CHEBI:60240"/>
        <label>2</label>
        <note>catalytic</note>
    </ligand>
</feature>
<dbReference type="EMBL" id="PFBV01000003">
    <property type="protein sequence ID" value="PIT88442.1"/>
    <property type="molecule type" value="Genomic_DNA"/>
</dbReference>
<feature type="domain" description="Peptidase M24" evidence="8">
    <location>
        <begin position="10"/>
        <end position="261"/>
    </location>
</feature>
<organism evidence="9 10">
    <name type="scientific">Candidatus Magasanikbacteria bacterium CG10_big_fil_rev_8_21_14_0_10_36_32</name>
    <dbReference type="NCBI Taxonomy" id="1974646"/>
    <lineage>
        <taxon>Bacteria</taxon>
        <taxon>Candidatus Magasanikiibacteriota</taxon>
    </lineage>
</organism>
<sequence>MLIKTTKELEEIRKGGKILGQILSKLAAMCKPGVSTWEIDQAAEKMIIKAGGKPSFKGYSSSYYDPPFPATICASLNQELVHGIAKKETVLHEGDLLSIDIGMEYPRYQKKLKIFKQKRHGFFTDTSITVLVGVTLPKIKELVKVTKEALECGIRAAQPGNSVADIGRSIENYVRSQGNYGIVRDLVGHGVGHAVHEEPRIPNYFDKKLENVILQPGMVLALEPMISLGSHRVKTNKDGWTIEMADKSICAHFEHTIIIKENGPVVVTRRPGEIK</sequence>
<dbReference type="SUPFAM" id="SSF55920">
    <property type="entry name" value="Creatinase/aminopeptidase"/>
    <property type="match status" value="1"/>
</dbReference>
<evidence type="ECO:0000256" key="2">
    <source>
        <dbReference type="ARBA" id="ARBA00022438"/>
    </source>
</evidence>
<dbReference type="Proteomes" id="UP000231426">
    <property type="component" value="Unassembled WGS sequence"/>
</dbReference>
<feature type="binding site" evidence="6">
    <location>
        <position position="125"/>
    </location>
    <ligand>
        <name>a divalent metal cation</name>
        <dbReference type="ChEBI" id="CHEBI:60240"/>
        <label>2</label>
        <note>catalytic</note>
    </ligand>
</feature>
<feature type="binding site" evidence="6">
    <location>
        <position position="254"/>
    </location>
    <ligand>
        <name>a divalent metal cation</name>
        <dbReference type="ChEBI" id="CHEBI:60240"/>
        <label>2</label>
        <note>catalytic</note>
    </ligand>
</feature>
<comment type="subunit">
    <text evidence="6">Monomer.</text>
</comment>
<comment type="catalytic activity">
    <reaction evidence="6 7">
        <text>Release of N-terminal amino acids, preferentially methionine, from peptides and arylamides.</text>
        <dbReference type="EC" id="3.4.11.18"/>
    </reaction>
</comment>
<evidence type="ECO:0000256" key="5">
    <source>
        <dbReference type="ARBA" id="ARBA00022801"/>
    </source>
</evidence>
<feature type="binding site" evidence="6">
    <location>
        <position position="100"/>
    </location>
    <ligand>
        <name>a divalent metal cation</name>
        <dbReference type="ChEBI" id="CHEBI:60240"/>
        <label>1</label>
    </ligand>
</feature>
<dbReference type="PANTHER" id="PTHR43330:SF27">
    <property type="entry name" value="METHIONINE AMINOPEPTIDASE"/>
    <property type="match status" value="1"/>
</dbReference>
<keyword evidence="4 6" id="KW-0479">Metal-binding</keyword>
<dbReference type="GO" id="GO:0046872">
    <property type="term" value="F:metal ion binding"/>
    <property type="evidence" value="ECO:0007669"/>
    <property type="project" value="UniProtKB-UniRule"/>
</dbReference>
<dbReference type="InterPro" id="IPR001714">
    <property type="entry name" value="Pept_M24_MAP"/>
</dbReference>
<gene>
    <name evidence="6 9" type="primary">map</name>
    <name evidence="9" type="ORF">COU29_01510</name>
</gene>
<comment type="function">
    <text evidence="1 6">Removes the N-terminal methionine from nascent proteins. The N-terminal methionine is often cleaved when the second residue in the primary sequence is small and uncharged (Met-Ala-, Cys, Gly, Pro, Ser, Thr, or Val). Requires deformylation of the N(alpha)-formylated initiator methionine before it can be hydrolyzed.</text>
</comment>
<evidence type="ECO:0000313" key="9">
    <source>
        <dbReference type="EMBL" id="PIT88442.1"/>
    </source>
</evidence>
<evidence type="ECO:0000256" key="1">
    <source>
        <dbReference type="ARBA" id="ARBA00002521"/>
    </source>
</evidence>
<dbReference type="InterPro" id="IPR002467">
    <property type="entry name" value="Pept_M24A_MAP1"/>
</dbReference>
<keyword evidence="3 6" id="KW-0645">Protease</keyword>
<evidence type="ECO:0000313" key="10">
    <source>
        <dbReference type="Proteomes" id="UP000231426"/>
    </source>
</evidence>
<dbReference type="GO" id="GO:0005829">
    <property type="term" value="C:cytosol"/>
    <property type="evidence" value="ECO:0007669"/>
    <property type="project" value="TreeGrafter"/>
</dbReference>
<comment type="similarity">
    <text evidence="6">Belongs to the peptidase M24A family. Methionine aminopeptidase type 1 subfamily.</text>
</comment>
<dbReference type="PRINTS" id="PR00599">
    <property type="entry name" value="MAPEPTIDASE"/>
</dbReference>
<feature type="binding site" evidence="6">
    <location>
        <position position="82"/>
    </location>
    <ligand>
        <name>substrate</name>
    </ligand>
</feature>
<dbReference type="GO" id="GO:0006508">
    <property type="term" value="P:proteolysis"/>
    <property type="evidence" value="ECO:0007669"/>
    <property type="project" value="UniProtKB-KW"/>
</dbReference>
<keyword evidence="2 6" id="KW-0031">Aminopeptidase</keyword>
<name>A0A2M6W6M3_9BACT</name>
<dbReference type="EC" id="3.4.11.18" evidence="6 7"/>
<dbReference type="HAMAP" id="MF_01974">
    <property type="entry name" value="MetAP_1"/>
    <property type="match status" value="1"/>
</dbReference>
<evidence type="ECO:0000259" key="8">
    <source>
        <dbReference type="Pfam" id="PF00557"/>
    </source>
</evidence>
<dbReference type="Pfam" id="PF00557">
    <property type="entry name" value="Peptidase_M24"/>
    <property type="match status" value="1"/>
</dbReference>
<reference evidence="10" key="1">
    <citation type="submission" date="2017-09" db="EMBL/GenBank/DDBJ databases">
        <title>Depth-based differentiation of microbial function through sediment-hosted aquifers and enrichment of novel symbionts in the deep terrestrial subsurface.</title>
        <authorList>
            <person name="Probst A.J."/>
            <person name="Ladd B."/>
            <person name="Jarett J.K."/>
            <person name="Geller-Mcgrath D.E."/>
            <person name="Sieber C.M.K."/>
            <person name="Emerson J.B."/>
            <person name="Anantharaman K."/>
            <person name="Thomas B.C."/>
            <person name="Malmstrom R."/>
            <person name="Stieglmeier M."/>
            <person name="Klingl A."/>
            <person name="Woyke T."/>
            <person name="Ryan C.M."/>
            <person name="Banfield J.F."/>
        </authorList>
    </citation>
    <scope>NUCLEOTIDE SEQUENCE [LARGE SCALE GENOMIC DNA]</scope>
</reference>
<proteinExistence type="inferred from homology"/>
<feature type="binding site" evidence="6">
    <location>
        <position position="125"/>
    </location>
    <ligand>
        <name>a divalent metal cation</name>
        <dbReference type="ChEBI" id="CHEBI:60240"/>
        <label>1</label>
    </ligand>
</feature>
<dbReference type="GO" id="GO:0004239">
    <property type="term" value="F:initiator methionyl aminopeptidase activity"/>
    <property type="evidence" value="ECO:0007669"/>
    <property type="project" value="UniProtKB-UniRule"/>
</dbReference>
<dbReference type="InterPro" id="IPR036005">
    <property type="entry name" value="Creatinase/aminopeptidase-like"/>
</dbReference>
<feature type="binding site" evidence="6">
    <location>
        <position position="223"/>
    </location>
    <ligand>
        <name>a divalent metal cation</name>
        <dbReference type="ChEBI" id="CHEBI:60240"/>
        <label>2</label>
        <note>catalytic</note>
    </ligand>
</feature>
<keyword evidence="5 6" id="KW-0378">Hydrolase</keyword>